<comment type="caution">
    <text evidence="7">The sequence shown here is derived from an EMBL/GenBank/DDBJ whole genome shotgun (WGS) entry which is preliminary data.</text>
</comment>
<comment type="pathway">
    <text evidence="1">Nucleotide-sugar biosynthesis; UDP-N-acetyl-alpha-D-glucosamine biosynthesis; UDP-N-acetyl-alpha-D-glucosamine from N-acetyl-alpha-D-glucosamine 1-phosphate: step 1/1.</text>
</comment>
<evidence type="ECO:0000256" key="2">
    <source>
        <dbReference type="ARBA" id="ARBA00010401"/>
    </source>
</evidence>
<protein>
    <recommendedName>
        <fullName evidence="3">UDP-N-acetylglucosamine diphosphorylase</fullName>
        <ecNumber evidence="3">2.7.7.23</ecNumber>
    </recommendedName>
</protein>
<evidence type="ECO:0000256" key="4">
    <source>
        <dbReference type="ARBA" id="ARBA00022679"/>
    </source>
</evidence>
<comment type="catalytic activity">
    <reaction evidence="6">
        <text>N-acetyl-alpha-D-glucosamine 1-phosphate + UTP + H(+) = UDP-N-acetyl-alpha-D-glucosamine + diphosphate</text>
        <dbReference type="Rhea" id="RHEA:13509"/>
        <dbReference type="ChEBI" id="CHEBI:15378"/>
        <dbReference type="ChEBI" id="CHEBI:33019"/>
        <dbReference type="ChEBI" id="CHEBI:46398"/>
        <dbReference type="ChEBI" id="CHEBI:57705"/>
        <dbReference type="ChEBI" id="CHEBI:57776"/>
        <dbReference type="EC" id="2.7.7.23"/>
    </reaction>
</comment>
<keyword evidence="8" id="KW-1185">Reference proteome</keyword>
<evidence type="ECO:0000256" key="5">
    <source>
        <dbReference type="ARBA" id="ARBA00022695"/>
    </source>
</evidence>
<dbReference type="OrthoDB" id="532420at2759"/>
<name>A0A9P1MZV4_9PELO</name>
<evidence type="ECO:0000256" key="6">
    <source>
        <dbReference type="ARBA" id="ARBA00048493"/>
    </source>
</evidence>
<comment type="similarity">
    <text evidence="2">Belongs to the UDPGP type 1 family.</text>
</comment>
<evidence type="ECO:0000313" key="7">
    <source>
        <dbReference type="EMBL" id="CAI5446349.1"/>
    </source>
</evidence>
<proteinExistence type="inferred from homology"/>
<dbReference type="Pfam" id="PF01704">
    <property type="entry name" value="UDPGP"/>
    <property type="match status" value="1"/>
</dbReference>
<evidence type="ECO:0000313" key="8">
    <source>
        <dbReference type="Proteomes" id="UP001152747"/>
    </source>
</evidence>
<accession>A0A9P1MZV4</accession>
<keyword evidence="4" id="KW-0808">Transferase</keyword>
<evidence type="ECO:0000256" key="1">
    <source>
        <dbReference type="ARBA" id="ARBA00005208"/>
    </source>
</evidence>
<dbReference type="InterPro" id="IPR029044">
    <property type="entry name" value="Nucleotide-diphossugar_trans"/>
</dbReference>
<dbReference type="CDD" id="cd04193">
    <property type="entry name" value="UDPGlcNAc_PPase"/>
    <property type="match status" value="1"/>
</dbReference>
<dbReference type="Proteomes" id="UP001152747">
    <property type="component" value="Unassembled WGS sequence"/>
</dbReference>
<dbReference type="PANTHER" id="PTHR11952:SF2">
    <property type="entry name" value="LD24639P"/>
    <property type="match status" value="1"/>
</dbReference>
<dbReference type="Gene3D" id="3.90.550.10">
    <property type="entry name" value="Spore Coat Polysaccharide Biosynthesis Protein SpsA, Chain A"/>
    <property type="match status" value="1"/>
</dbReference>
<dbReference type="EMBL" id="CANHGI010000003">
    <property type="protein sequence ID" value="CAI5446349.1"/>
    <property type="molecule type" value="Genomic_DNA"/>
</dbReference>
<dbReference type="GO" id="GO:0003977">
    <property type="term" value="F:UDP-N-acetylglucosamine diphosphorylase activity"/>
    <property type="evidence" value="ECO:0007669"/>
    <property type="project" value="UniProtKB-EC"/>
</dbReference>
<gene>
    <name evidence="7" type="ORF">CAMP_LOCUS8986</name>
</gene>
<dbReference type="AlphaFoldDB" id="A0A9P1MZV4"/>
<organism evidence="7 8">
    <name type="scientific">Caenorhabditis angaria</name>
    <dbReference type="NCBI Taxonomy" id="860376"/>
    <lineage>
        <taxon>Eukaryota</taxon>
        <taxon>Metazoa</taxon>
        <taxon>Ecdysozoa</taxon>
        <taxon>Nematoda</taxon>
        <taxon>Chromadorea</taxon>
        <taxon>Rhabditida</taxon>
        <taxon>Rhabditina</taxon>
        <taxon>Rhabditomorpha</taxon>
        <taxon>Rhabditoidea</taxon>
        <taxon>Rhabditidae</taxon>
        <taxon>Peloderinae</taxon>
        <taxon>Caenorhabditis</taxon>
    </lineage>
</organism>
<dbReference type="EC" id="2.7.7.23" evidence="3"/>
<dbReference type="PANTHER" id="PTHR11952">
    <property type="entry name" value="UDP- GLUCOSE PYROPHOSPHORYLASE"/>
    <property type="match status" value="1"/>
</dbReference>
<dbReference type="SUPFAM" id="SSF53448">
    <property type="entry name" value="Nucleotide-diphospho-sugar transferases"/>
    <property type="match status" value="1"/>
</dbReference>
<sequence>MAHLLKEQQHLVNFWDELSNDEKSQLENQIKKVDFTQARKWFEDSAHLQTSSPENLTPIPKERIFSTDKLSKTEMHEYWEAGLDAISRGEVAALVLAGGQASRLGSAEPKGTIPLGLNVSFGDSLLGIQAAKIALLQAAAGERNHENNGKIHWLVMTSPGTEKATHSHVQKLAKHHGFNFEDQVTIFSQDEIPAYDENGDFLLATKHSLVASPNGNGGVYSALAPFLPKLKAKGIKYFHVYCVDNILCKVADPHFIGFAALNNADVATKCVAKQKGELVGSVCLDSGKPRVVEYSELGAELADQKTADGSYLFGAGSIANHFFSMEFMERICSSGSISLPYHRAHKKIAYIDPKSGEQIKPTQPNGYKLELFIFDVFEYARNFFIWQVERSEEFSPLKNAESAGKDCLSTCKNDLAALNSKWLQHAGATIEENGKHFYLNTLISYDGENLQELRGKSINQDLIDSDKIIAKHFVHNTDSIYD</sequence>
<reference evidence="7" key="1">
    <citation type="submission" date="2022-11" db="EMBL/GenBank/DDBJ databases">
        <authorList>
            <person name="Kikuchi T."/>
        </authorList>
    </citation>
    <scope>NUCLEOTIDE SEQUENCE</scope>
    <source>
        <strain evidence="7">PS1010</strain>
    </source>
</reference>
<dbReference type="InterPro" id="IPR039741">
    <property type="entry name" value="UDP-sugar_pyrophosphorylase"/>
</dbReference>
<evidence type="ECO:0000256" key="3">
    <source>
        <dbReference type="ARBA" id="ARBA00012457"/>
    </source>
</evidence>
<dbReference type="InterPro" id="IPR002618">
    <property type="entry name" value="UDPGP_fam"/>
</dbReference>
<keyword evidence="5" id="KW-0548">Nucleotidyltransferase</keyword>